<dbReference type="CTD" id="11025"/>
<keyword evidence="8" id="KW-1015">Disulfide bond</keyword>
<evidence type="ECO:0000256" key="5">
    <source>
        <dbReference type="ARBA" id="ARBA00022737"/>
    </source>
</evidence>
<keyword evidence="4" id="KW-0732">Signal</keyword>
<evidence type="ECO:0000256" key="12">
    <source>
        <dbReference type="SAM" id="Phobius"/>
    </source>
</evidence>
<evidence type="ECO:0000313" key="15">
    <source>
        <dbReference type="RefSeq" id="XP_021562578.1"/>
    </source>
</evidence>
<keyword evidence="7 12" id="KW-0472">Membrane</keyword>
<dbReference type="GO" id="GO:0032396">
    <property type="term" value="F:inhibitory MHC class I receptor activity"/>
    <property type="evidence" value="ECO:0007669"/>
    <property type="project" value="TreeGrafter"/>
</dbReference>
<keyword evidence="9" id="KW-0325">Glycoprotein</keyword>
<dbReference type="GO" id="GO:0019221">
    <property type="term" value="P:cytokine-mediated signaling pathway"/>
    <property type="evidence" value="ECO:0007669"/>
    <property type="project" value="TreeGrafter"/>
</dbReference>
<dbReference type="Pfam" id="PF13895">
    <property type="entry name" value="Ig_2"/>
    <property type="match status" value="1"/>
</dbReference>
<dbReference type="InterPro" id="IPR007110">
    <property type="entry name" value="Ig-like_dom"/>
</dbReference>
<organism evidence="14 15">
    <name type="scientific">Carlito syrichta</name>
    <name type="common">Philippine tarsier</name>
    <name type="synonym">Tarsius syrichta</name>
    <dbReference type="NCBI Taxonomy" id="1868482"/>
    <lineage>
        <taxon>Eukaryota</taxon>
        <taxon>Metazoa</taxon>
        <taxon>Chordata</taxon>
        <taxon>Craniata</taxon>
        <taxon>Vertebrata</taxon>
        <taxon>Euteleostomi</taxon>
        <taxon>Mammalia</taxon>
        <taxon>Eutheria</taxon>
        <taxon>Euarchontoglires</taxon>
        <taxon>Primates</taxon>
        <taxon>Haplorrhini</taxon>
        <taxon>Tarsiiformes</taxon>
        <taxon>Tarsiidae</taxon>
        <taxon>Carlito</taxon>
    </lineage>
</organism>
<dbReference type="PANTHER" id="PTHR11738:SF179">
    <property type="entry name" value="LEUKOCYTE IMMUNOGLOBULIN-LIKE RECEPTOR SUBFAMILY A MEMBER 5"/>
    <property type="match status" value="1"/>
</dbReference>
<dbReference type="InterPro" id="IPR013151">
    <property type="entry name" value="Immunoglobulin_dom"/>
</dbReference>
<evidence type="ECO:0000256" key="4">
    <source>
        <dbReference type="ARBA" id="ARBA00022729"/>
    </source>
</evidence>
<dbReference type="FunFam" id="2.60.40.10:FF:000049">
    <property type="entry name" value="Leukocyte immunoglobulin-like receptor subfamily B member 1"/>
    <property type="match status" value="4"/>
</dbReference>
<evidence type="ECO:0000256" key="9">
    <source>
        <dbReference type="ARBA" id="ARBA00023180"/>
    </source>
</evidence>
<feature type="region of interest" description="Disordered" evidence="11">
    <location>
        <begin position="574"/>
        <end position="637"/>
    </location>
</feature>
<evidence type="ECO:0000256" key="7">
    <source>
        <dbReference type="ARBA" id="ARBA00023136"/>
    </source>
</evidence>
<feature type="transmembrane region" description="Helical" evidence="12">
    <location>
        <begin position="464"/>
        <end position="486"/>
    </location>
</feature>
<dbReference type="InterPro" id="IPR013783">
    <property type="entry name" value="Ig-like_fold"/>
</dbReference>
<dbReference type="PROSITE" id="PS50835">
    <property type="entry name" value="IG_LIKE"/>
    <property type="match status" value="1"/>
</dbReference>
<reference evidence="15" key="1">
    <citation type="submission" date="2025-08" db="UniProtKB">
        <authorList>
            <consortium name="RefSeq"/>
        </authorList>
    </citation>
    <scope>IDENTIFICATION</scope>
</reference>
<dbReference type="KEGG" id="csyr:103276468"/>
<dbReference type="InterPro" id="IPR036179">
    <property type="entry name" value="Ig-like_dom_sf"/>
</dbReference>
<proteinExistence type="predicted"/>
<accession>A0A3Q0DLD3</accession>
<evidence type="ECO:0000256" key="10">
    <source>
        <dbReference type="ARBA" id="ARBA00023319"/>
    </source>
</evidence>
<dbReference type="InterPro" id="IPR050412">
    <property type="entry name" value="Ig-like_Receptors_ImmuneReg"/>
</dbReference>
<dbReference type="Pfam" id="PF00047">
    <property type="entry name" value="ig"/>
    <property type="match status" value="2"/>
</dbReference>
<dbReference type="PANTHER" id="PTHR11738">
    <property type="entry name" value="MHC CLASS I NK CELL RECEPTOR"/>
    <property type="match status" value="1"/>
</dbReference>
<dbReference type="InterPro" id="IPR003599">
    <property type="entry name" value="Ig_sub"/>
</dbReference>
<keyword evidence="2" id="KW-1003">Cell membrane</keyword>
<evidence type="ECO:0000313" key="14">
    <source>
        <dbReference type="Proteomes" id="UP000189704"/>
    </source>
</evidence>
<evidence type="ECO:0000256" key="6">
    <source>
        <dbReference type="ARBA" id="ARBA00022989"/>
    </source>
</evidence>
<feature type="region of interest" description="Disordered" evidence="11">
    <location>
        <begin position="493"/>
        <end position="522"/>
    </location>
</feature>
<evidence type="ECO:0000256" key="3">
    <source>
        <dbReference type="ARBA" id="ARBA00022692"/>
    </source>
</evidence>
<dbReference type="OrthoDB" id="9427497at2759"/>
<dbReference type="GO" id="GO:0002764">
    <property type="term" value="P:immune response-regulating signaling pathway"/>
    <property type="evidence" value="ECO:0007669"/>
    <property type="project" value="TreeGrafter"/>
</dbReference>
<protein>
    <submittedName>
        <fullName evidence="15">Leukocyte immunoglobulin-like receptor subfamily B member 3</fullName>
    </submittedName>
</protein>
<dbReference type="SMART" id="SM00409">
    <property type="entry name" value="IG"/>
    <property type="match status" value="4"/>
</dbReference>
<evidence type="ECO:0000259" key="13">
    <source>
        <dbReference type="PROSITE" id="PS50835"/>
    </source>
</evidence>
<dbReference type="InterPro" id="IPR003598">
    <property type="entry name" value="Ig_sub2"/>
</dbReference>
<dbReference type="GO" id="GO:0005886">
    <property type="term" value="C:plasma membrane"/>
    <property type="evidence" value="ECO:0007669"/>
    <property type="project" value="UniProtKB-SubCell"/>
</dbReference>
<comment type="subcellular location">
    <subcellularLocation>
        <location evidence="1">Cell membrane</location>
        <topology evidence="1">Single-pass membrane protein</topology>
    </subcellularLocation>
</comment>
<dbReference type="GeneID" id="103276468"/>
<evidence type="ECO:0000256" key="11">
    <source>
        <dbReference type="SAM" id="MobiDB-lite"/>
    </source>
</evidence>
<evidence type="ECO:0000256" key="8">
    <source>
        <dbReference type="ARBA" id="ARBA00023157"/>
    </source>
</evidence>
<evidence type="ECO:0000256" key="2">
    <source>
        <dbReference type="ARBA" id="ARBA00022475"/>
    </source>
</evidence>
<keyword evidence="5" id="KW-0677">Repeat</keyword>
<dbReference type="SUPFAM" id="SSF48726">
    <property type="entry name" value="Immunoglobulin"/>
    <property type="match status" value="4"/>
</dbReference>
<name>A0A3Q0DLD3_CARSF</name>
<dbReference type="RefSeq" id="XP_021562578.1">
    <property type="nucleotide sequence ID" value="XM_021706903.1"/>
</dbReference>
<keyword evidence="10" id="KW-0393">Immunoglobulin domain</keyword>
<keyword evidence="14" id="KW-1185">Reference proteome</keyword>
<evidence type="ECO:0000256" key="1">
    <source>
        <dbReference type="ARBA" id="ARBA00004162"/>
    </source>
</evidence>
<feature type="compositionally biased region" description="Basic and acidic residues" evidence="11">
    <location>
        <begin position="549"/>
        <end position="558"/>
    </location>
</feature>
<feature type="domain" description="Ig-like" evidence="13">
    <location>
        <begin position="348"/>
        <end position="431"/>
    </location>
</feature>
<keyword evidence="3 12" id="KW-0812">Transmembrane</keyword>
<dbReference type="Proteomes" id="UP000189704">
    <property type="component" value="Unplaced"/>
</dbReference>
<dbReference type="Gene3D" id="2.60.40.10">
    <property type="entry name" value="Immunoglobulins"/>
    <property type="match status" value="4"/>
</dbReference>
<keyword evidence="6 12" id="KW-1133">Transmembrane helix</keyword>
<gene>
    <name evidence="15" type="primary">LILRB3</name>
</gene>
<dbReference type="AlphaFoldDB" id="A0A3Q0DLD3"/>
<dbReference type="SMART" id="SM00408">
    <property type="entry name" value="IGc2"/>
    <property type="match status" value="3"/>
</dbReference>
<dbReference type="STRING" id="1868482.ENSTSYP00000001223"/>
<feature type="region of interest" description="Disordered" evidence="11">
    <location>
        <begin position="536"/>
        <end position="561"/>
    </location>
</feature>
<sequence length="637" mass="70052">MGGSRGKEEPSVPLTWKGLTQEGTGSICCYILALGLSLGPMTRAQSGAPPKPTLWAEPGHVITLGSPVTMWCQGTPEAQEYYLKKERSSEFQYMQMTQKPGNKSKFYIPSMTRHHTGKYCCYYYSGIHASHYSDPLELVVTGFLGKPTLLALPSPVVTSGGKATLQCGSWRGFEKFILVQEGEHKHSWSLDSQQQHDGHFDARFSVGPVNPGHRWTFRCYGYFRNDPQVWSEPSDPLDILIPGVSRKPSLLAQQGPVMALGESLTLQCRSDVAYDKFALSTEGQQYLTQHPGRQPQAGISQADFPLGPVSDSHGGQYRCYGGQNLSSQWSAPSDPLDILISGWLSDRPFLLVEPGPTVTSGENVTLLCQSRYPLDTFFLSKEGSAGPPRCQSLKIQAQQYQGEFTMSPVTSAHGGTYRCYSSLSTSPYLLSHPSNLLELVVSGSSGSQSPPPTGTTSTPGLKRYLKILIGVSVAFVLLLFLLLFVLHRHRRQGKRKTQREADVQFPVGAAKPEPEDRGLQRRSSLAADIQEEHLYVAVKDTQPEDGVELDSRSQHDEDPQGVTYAQVNFSRLRQGVASQTEEDRQRDSQVAASEAPQDVIYAQLSSSTLRQEMPNPFLSQGGDPPSEPSLYTTLATR</sequence>